<dbReference type="Pfam" id="PF13960">
    <property type="entry name" value="DUF4218"/>
    <property type="match status" value="1"/>
</dbReference>
<dbReference type="PANTHER" id="PTHR48258">
    <property type="entry name" value="DUF4218 DOMAIN-CONTAINING PROTEIN-RELATED"/>
    <property type="match status" value="1"/>
</dbReference>
<evidence type="ECO:0008006" key="5">
    <source>
        <dbReference type="Google" id="ProtNLM"/>
    </source>
</evidence>
<dbReference type="InterPro" id="IPR025452">
    <property type="entry name" value="DUF4218"/>
</dbReference>
<reference evidence="3 4" key="1">
    <citation type="journal article" date="2012" name="Nat. Biotechnol.">
        <title>Draft genome sequence of pigeonpea (Cajanus cajan), an orphan legume crop of resource-poor farmers.</title>
        <authorList>
            <person name="Varshney R.K."/>
            <person name="Chen W."/>
            <person name="Li Y."/>
            <person name="Bharti A.K."/>
            <person name="Saxena R.K."/>
            <person name="Schlueter J.A."/>
            <person name="Donoghue M.T."/>
            <person name="Azam S."/>
            <person name="Fan G."/>
            <person name="Whaley A.M."/>
            <person name="Farmer A.D."/>
            <person name="Sheridan J."/>
            <person name="Iwata A."/>
            <person name="Tuteja R."/>
            <person name="Penmetsa R.V."/>
            <person name="Wu W."/>
            <person name="Upadhyaya H.D."/>
            <person name="Yang S.P."/>
            <person name="Shah T."/>
            <person name="Saxena K.B."/>
            <person name="Michael T."/>
            <person name="McCombie W.R."/>
            <person name="Yang B."/>
            <person name="Zhang G."/>
            <person name="Yang H."/>
            <person name="Wang J."/>
            <person name="Spillane C."/>
            <person name="Cook D.R."/>
            <person name="May G.D."/>
            <person name="Xu X."/>
            <person name="Jackson S.A."/>
        </authorList>
    </citation>
    <scope>NUCLEOTIDE SEQUENCE [LARGE SCALE GENOMIC DNA]</scope>
    <source>
        <strain evidence="4">cv. Asha</strain>
    </source>
</reference>
<name>A0A151SX15_CAJCA</name>
<sequence>MLLELLNDALLEENTLPKSFYDTKKIISGLGLGYEKIHACPNDCILYKNDLANDEKCPKCNFSRWKNNSNDDEARKKNTCKDSLFLLTLKSFVHNRAHPEGSIAKGYLAHECLLFCSRYLSRIETTFNRPRRNDDGIDSFFMENTSLVHKGRPLGIKSKVDLQQSSTLVTEDIKLLSRGPLQMARRYSGYIVNGVRFHTKKRERCLKSQNNGIVVTVKTRSYASSRDKHPKEGEINYYGGLTYIIQLDYLGIYKVILFKCDWVDINRGCKTDNFGMTLVNFKCLQHSGDDICDDPFIFASQAKKVFYVENERQSDWLVIVHAKARDIYDLGDEWSNEIEQRKEHDLQEINHNDLIRAEVNDNDDGIMEFIINMEDALQNANVEEEIEGWGEDFFYFFSSNI</sequence>
<dbReference type="OMA" id="IMEFIIN"/>
<accession>A0A151SX15</accession>
<gene>
    <name evidence="3" type="ORF">KK1_014770</name>
</gene>
<evidence type="ECO:0000313" key="4">
    <source>
        <dbReference type="Proteomes" id="UP000075243"/>
    </source>
</evidence>
<protein>
    <recommendedName>
        <fullName evidence="5">DUF4216 domain-containing protein</fullName>
    </recommendedName>
</protein>
<evidence type="ECO:0000313" key="3">
    <source>
        <dbReference type="EMBL" id="KYP59337.1"/>
    </source>
</evidence>
<evidence type="ECO:0000259" key="1">
    <source>
        <dbReference type="Pfam" id="PF13952"/>
    </source>
</evidence>
<dbReference type="PANTHER" id="PTHR48258:SF15">
    <property type="entry name" value="OS02G0543900 PROTEIN"/>
    <property type="match status" value="1"/>
</dbReference>
<dbReference type="EMBL" id="CM003612">
    <property type="protein sequence ID" value="KYP59337.1"/>
    <property type="molecule type" value="Genomic_DNA"/>
</dbReference>
<organism evidence="3 4">
    <name type="scientific">Cajanus cajan</name>
    <name type="common">Pigeon pea</name>
    <name type="synonym">Cajanus indicus</name>
    <dbReference type="NCBI Taxonomy" id="3821"/>
    <lineage>
        <taxon>Eukaryota</taxon>
        <taxon>Viridiplantae</taxon>
        <taxon>Streptophyta</taxon>
        <taxon>Embryophyta</taxon>
        <taxon>Tracheophyta</taxon>
        <taxon>Spermatophyta</taxon>
        <taxon>Magnoliopsida</taxon>
        <taxon>eudicotyledons</taxon>
        <taxon>Gunneridae</taxon>
        <taxon>Pentapetalae</taxon>
        <taxon>rosids</taxon>
        <taxon>fabids</taxon>
        <taxon>Fabales</taxon>
        <taxon>Fabaceae</taxon>
        <taxon>Papilionoideae</taxon>
        <taxon>50 kb inversion clade</taxon>
        <taxon>NPAAA clade</taxon>
        <taxon>indigoferoid/millettioid clade</taxon>
        <taxon>Phaseoleae</taxon>
        <taxon>Cajanus</taxon>
    </lineage>
</organism>
<dbReference type="Proteomes" id="UP000075243">
    <property type="component" value="Chromosome 10"/>
</dbReference>
<evidence type="ECO:0000259" key="2">
    <source>
        <dbReference type="Pfam" id="PF13960"/>
    </source>
</evidence>
<keyword evidence="4" id="KW-1185">Reference proteome</keyword>
<dbReference type="AlphaFoldDB" id="A0A151SX15"/>
<feature type="domain" description="DUF4216" evidence="1">
    <location>
        <begin position="245"/>
        <end position="319"/>
    </location>
</feature>
<proteinExistence type="predicted"/>
<dbReference type="InterPro" id="IPR025312">
    <property type="entry name" value="DUF4216"/>
</dbReference>
<dbReference type="Gramene" id="C.cajan_14341.t">
    <property type="protein sequence ID" value="C.cajan_14341.t"/>
    <property type="gene ID" value="C.cajan_14341"/>
</dbReference>
<dbReference type="Pfam" id="PF13952">
    <property type="entry name" value="DUF4216"/>
    <property type="match status" value="1"/>
</dbReference>
<feature type="domain" description="DUF4218" evidence="2">
    <location>
        <begin position="85"/>
        <end position="133"/>
    </location>
</feature>